<name>A0A2U1FPB6_9PORP</name>
<dbReference type="Gene3D" id="3.90.70.10">
    <property type="entry name" value="Cysteine proteinases"/>
    <property type="match status" value="1"/>
</dbReference>
<comment type="caution">
    <text evidence="3">The sequence shown here is derived from an EMBL/GenBank/DDBJ whole genome shotgun (WGS) entry which is preliminary data.</text>
</comment>
<keyword evidence="4" id="KW-1185">Reference proteome</keyword>
<protein>
    <submittedName>
        <fullName evidence="3">Thiol protease</fullName>
    </submittedName>
</protein>
<organism evidence="3 4">
    <name type="scientific">Porphyromonas loveana</name>
    <dbReference type="NCBI Taxonomy" id="1884669"/>
    <lineage>
        <taxon>Bacteria</taxon>
        <taxon>Pseudomonadati</taxon>
        <taxon>Bacteroidota</taxon>
        <taxon>Bacteroidia</taxon>
        <taxon>Bacteroidales</taxon>
        <taxon>Porphyromonadaceae</taxon>
        <taxon>Porphyromonas</taxon>
    </lineage>
</organism>
<dbReference type="SUPFAM" id="SSF54001">
    <property type="entry name" value="Cysteine proteinases"/>
    <property type="match status" value="1"/>
</dbReference>
<dbReference type="OrthoDB" id="4617536at2"/>
<evidence type="ECO:0000313" key="3">
    <source>
        <dbReference type="EMBL" id="PVZ14031.1"/>
    </source>
</evidence>
<proteinExistence type="predicted"/>
<dbReference type="InterPro" id="IPR038765">
    <property type="entry name" value="Papain-like_cys_pep_sf"/>
</dbReference>
<dbReference type="GO" id="GO:0006508">
    <property type="term" value="P:proteolysis"/>
    <property type="evidence" value="ECO:0007669"/>
    <property type="project" value="UniProtKB-KW"/>
</dbReference>
<keyword evidence="1" id="KW-0788">Thiol protease</keyword>
<reference evidence="3 4" key="1">
    <citation type="submission" date="2018-04" db="EMBL/GenBank/DDBJ databases">
        <title>Genomic Encyclopedia of Type Strains, Phase IV (KMG-IV): sequencing the most valuable type-strain genomes for metagenomic binning, comparative biology and taxonomic classification.</title>
        <authorList>
            <person name="Goeker M."/>
        </authorList>
    </citation>
    <scope>NUCLEOTIDE SEQUENCE [LARGE SCALE GENOMIC DNA]</scope>
    <source>
        <strain evidence="3 4">DSM 28520</strain>
    </source>
</reference>
<dbReference type="PROSITE" id="PS50203">
    <property type="entry name" value="CALPAIN_CAT"/>
    <property type="match status" value="1"/>
</dbReference>
<keyword evidence="1 3" id="KW-0645">Protease</keyword>
<sequence>MAKKESMLSLDPKRLEMIMAEKRLSPKQEEAKARKIEDSKKALEFLGVAKNDQVKKEVSDGLINPFALTETLLEAELNWRDPRSMDIMSRVLGANYEDLITSKDSILLAGRNLGGRKEVEIETVRSNTRGLESLEEIKKSLNDFDMPPLSDQELETKRQEYVSKLNLREKKEAVLSNTKLRKEIRDLVIPSSGRDTQSELPSFEVGFQGNIVHNKWDNVIQGGVGNCYFHAGLCAVAWAWPGLLNMDVDTLLTANADFADNWRLWKYFIGTTDHQTSSGVGVSKNRIYYFGTDAKRTGQAIFGHSRFGHNGEYWTGIMEQAYANWRFPNLRLDQAIMTTNGGWGETAALELTGDSTCTSERFWLYNISEANLRTYLFGNGSNIPSKFYEWKTITPMTLSARKDHTLQGIAYPHAYTLLGYTTYQGRTYLIIRNPWGYGEPSGQGVLSIRDWVKHFGRTTWFNFPLDDGIFALDISLVMSNFRYIGRVF</sequence>
<feature type="active site" evidence="1">
    <location>
        <position position="413"/>
    </location>
</feature>
<dbReference type="InterPro" id="IPR001300">
    <property type="entry name" value="Peptidase_C2_calpain_cat"/>
</dbReference>
<feature type="domain" description="Calpain catalytic" evidence="2">
    <location>
        <begin position="218"/>
        <end position="484"/>
    </location>
</feature>
<evidence type="ECO:0000313" key="4">
    <source>
        <dbReference type="Proteomes" id="UP000245462"/>
    </source>
</evidence>
<dbReference type="Pfam" id="PF00648">
    <property type="entry name" value="Peptidase_C2"/>
    <property type="match status" value="1"/>
</dbReference>
<feature type="active site" evidence="1">
    <location>
        <position position="433"/>
    </location>
</feature>
<dbReference type="RefSeq" id="WP_116678522.1">
    <property type="nucleotide sequence ID" value="NZ_JBHBJL010000150.1"/>
</dbReference>
<feature type="active site" evidence="1">
    <location>
        <position position="227"/>
    </location>
</feature>
<accession>A0A2U1FPB6</accession>
<dbReference type="Proteomes" id="UP000245462">
    <property type="component" value="Unassembled WGS sequence"/>
</dbReference>
<dbReference type="AlphaFoldDB" id="A0A2U1FPB6"/>
<dbReference type="GO" id="GO:0004198">
    <property type="term" value="F:calcium-dependent cysteine-type endopeptidase activity"/>
    <property type="evidence" value="ECO:0007669"/>
    <property type="project" value="InterPro"/>
</dbReference>
<gene>
    <name evidence="3" type="ORF">C7382_10275</name>
</gene>
<dbReference type="EMBL" id="QEKY01000002">
    <property type="protein sequence ID" value="PVZ14031.1"/>
    <property type="molecule type" value="Genomic_DNA"/>
</dbReference>
<evidence type="ECO:0000259" key="2">
    <source>
        <dbReference type="PROSITE" id="PS50203"/>
    </source>
</evidence>
<keyword evidence="1" id="KW-0378">Hydrolase</keyword>
<evidence type="ECO:0000256" key="1">
    <source>
        <dbReference type="PROSITE-ProRule" id="PRU00239"/>
    </source>
</evidence>
<dbReference type="GeneID" id="94549971"/>